<feature type="region of interest" description="Disordered" evidence="1">
    <location>
        <begin position="54"/>
        <end position="90"/>
    </location>
</feature>
<gene>
    <name evidence="2" type="ORF">TEQG_07342</name>
</gene>
<dbReference type="VEuPathDB" id="FungiDB:TEQG_07342"/>
<accession>F2Q2T7</accession>
<dbReference type="AlphaFoldDB" id="F2Q2T7"/>
<evidence type="ECO:0000313" key="2">
    <source>
        <dbReference type="EMBL" id="EGE08455.1"/>
    </source>
</evidence>
<evidence type="ECO:0000313" key="3">
    <source>
        <dbReference type="Proteomes" id="UP000009169"/>
    </source>
</evidence>
<dbReference type="Proteomes" id="UP000009169">
    <property type="component" value="Unassembled WGS sequence"/>
</dbReference>
<name>F2Q2T7_TRIEC</name>
<dbReference type="EMBL" id="DS995780">
    <property type="protein sequence ID" value="EGE08455.1"/>
    <property type="molecule type" value="Genomic_DNA"/>
</dbReference>
<evidence type="ECO:0000256" key="1">
    <source>
        <dbReference type="SAM" id="MobiDB-lite"/>
    </source>
</evidence>
<protein>
    <submittedName>
        <fullName evidence="2">Uncharacterized protein</fullName>
    </submittedName>
</protein>
<proteinExistence type="predicted"/>
<dbReference type="HOGENOM" id="CLU_158831_0_0_1"/>
<reference evidence="3" key="1">
    <citation type="journal article" date="2012" name="MBio">
        <title>Comparative genome analysis of Trichophyton rubrum and related dermatophytes reveals candidate genes involved in infection.</title>
        <authorList>
            <person name="Martinez D.A."/>
            <person name="Oliver B.G."/>
            <person name="Graeser Y."/>
            <person name="Goldberg J.M."/>
            <person name="Li W."/>
            <person name="Martinez-Rossi N.M."/>
            <person name="Monod M."/>
            <person name="Shelest E."/>
            <person name="Barton R.C."/>
            <person name="Birch E."/>
            <person name="Brakhage A.A."/>
            <person name="Chen Z."/>
            <person name="Gurr S.J."/>
            <person name="Heiman D."/>
            <person name="Heitman J."/>
            <person name="Kosti I."/>
            <person name="Rossi A."/>
            <person name="Saif S."/>
            <person name="Samalova M."/>
            <person name="Saunders C.W."/>
            <person name="Shea T."/>
            <person name="Summerbell R.C."/>
            <person name="Xu J."/>
            <person name="Young S."/>
            <person name="Zeng Q."/>
            <person name="Birren B.W."/>
            <person name="Cuomo C.A."/>
            <person name="White T.C."/>
        </authorList>
    </citation>
    <scope>NUCLEOTIDE SEQUENCE [LARGE SCALE GENOMIC DNA]</scope>
    <source>
        <strain evidence="3">ATCC MYA-4606 / CBS 127.97</strain>
    </source>
</reference>
<keyword evidence="3" id="KW-1185">Reference proteome</keyword>
<organism evidence="2 3">
    <name type="scientific">Trichophyton equinum (strain ATCC MYA-4606 / CBS 127.97)</name>
    <name type="common">Horse ringworm fungus</name>
    <dbReference type="NCBI Taxonomy" id="559882"/>
    <lineage>
        <taxon>Eukaryota</taxon>
        <taxon>Fungi</taxon>
        <taxon>Dikarya</taxon>
        <taxon>Ascomycota</taxon>
        <taxon>Pezizomycotina</taxon>
        <taxon>Eurotiomycetes</taxon>
        <taxon>Eurotiomycetidae</taxon>
        <taxon>Onygenales</taxon>
        <taxon>Arthrodermataceae</taxon>
        <taxon>Trichophyton</taxon>
    </lineage>
</organism>
<sequence>MSPPSKREFDIDAYLKFLGSGIRGRQTLAINNKQSEAEGWSAGEGQSLSQYLNSLSSQPRNVAKRKKRSYIKYQNNNKKKKKQRKEREPLGLVKSRDIKVLSHDVILSTNNNKNKNFTATHNICLGQLTMI</sequence>